<comment type="caution">
    <text evidence="1">The sequence shown here is derived from an EMBL/GenBank/DDBJ whole genome shotgun (WGS) entry which is preliminary data.</text>
</comment>
<reference evidence="1" key="1">
    <citation type="journal article" date="2020" name="mSystems">
        <title>Genome- and Community-Level Interaction Insights into Carbon Utilization and Element Cycling Functions of Hydrothermarchaeota in Hydrothermal Sediment.</title>
        <authorList>
            <person name="Zhou Z."/>
            <person name="Liu Y."/>
            <person name="Xu W."/>
            <person name="Pan J."/>
            <person name="Luo Z.H."/>
            <person name="Li M."/>
        </authorList>
    </citation>
    <scope>NUCLEOTIDE SEQUENCE [LARGE SCALE GENOMIC DNA]</scope>
    <source>
        <strain evidence="1">HyVt-577</strain>
    </source>
</reference>
<dbReference type="EMBL" id="DRQG01000105">
    <property type="protein sequence ID" value="HGY56228.1"/>
    <property type="molecule type" value="Genomic_DNA"/>
</dbReference>
<gene>
    <name evidence="1" type="ORF">ENK44_11025</name>
</gene>
<proteinExistence type="predicted"/>
<protein>
    <submittedName>
        <fullName evidence="1">Uncharacterized protein</fullName>
    </submittedName>
</protein>
<accession>A0A7V4U1K7</accession>
<name>A0A7V4U1K7_CALAY</name>
<dbReference type="PROSITE" id="PS51257">
    <property type="entry name" value="PROKAR_LIPOPROTEIN"/>
    <property type="match status" value="1"/>
</dbReference>
<evidence type="ECO:0000313" key="1">
    <source>
        <dbReference type="EMBL" id="HGY56228.1"/>
    </source>
</evidence>
<dbReference type="Proteomes" id="UP000885779">
    <property type="component" value="Unassembled WGS sequence"/>
</dbReference>
<sequence>MRKYFVFLGILTVVSCRLFAQEEKLVMRNLDDFQVQVAGFVLEDDRTVHIHAVGAGGDKETKQIRNYQQDRFNMYAYCWIINSDTREMVWRMTIDNTEQTGDLRLSREFNGNVHLDKGTYEVYFAAVKPGWHILDGGFFSVSKLLKYIFSDENEWEDSSRDWIVEIDRVDEVYQRRDVKKILRAKRRNAVLSLTDTDDDHTAKKGFSLSQSLKVKIYGLGEGYKGKMYDYGWIINADTRETVWKMRENASEYAGGAVKNRLFRDEIELPAGNYLVYFRTDANHSSNAWNANPPYDPYFWGLTLFPAEEDFEPDIIKEYKEKEIKPIISITKVGNDAYIEKVFELKEKASLRVYALGEGMAGDMFDYGWITNDETGETVWKMRYKDTKHAGGAGKNRLVDEIIELPPGRYVVHYQSDDSHCYDDWNMRRPQNPEKWGITIYPASKSARYARVVREPRKDDTQVLARLTRIGDDEHVRKRFTLKKKSRIRIYCIGEGDWDEMYDYGWIENVKTGRRVWKMRYSKTVHAGGAKKNRLADTIITLKPGTYEVHFKSDDSHSYYDWNDDPPRQPKKWGITVYKLDN</sequence>
<dbReference type="AlphaFoldDB" id="A0A7V4U1K7"/>
<organism evidence="1">
    <name type="scientific">Caldithrix abyssi</name>
    <dbReference type="NCBI Taxonomy" id="187145"/>
    <lineage>
        <taxon>Bacteria</taxon>
        <taxon>Pseudomonadati</taxon>
        <taxon>Calditrichota</taxon>
        <taxon>Calditrichia</taxon>
        <taxon>Calditrichales</taxon>
        <taxon>Calditrichaceae</taxon>
        <taxon>Caldithrix</taxon>
    </lineage>
</organism>